<comment type="caution">
    <text evidence="2">The sequence shown here is derived from an EMBL/GenBank/DDBJ whole genome shotgun (WGS) entry which is preliminary data.</text>
</comment>
<evidence type="ECO:0000313" key="3">
    <source>
        <dbReference type="Proteomes" id="UP000037237"/>
    </source>
</evidence>
<proteinExistence type="predicted"/>
<feature type="transmembrane region" description="Helical" evidence="1">
    <location>
        <begin position="12"/>
        <end position="34"/>
    </location>
</feature>
<reference evidence="2 3" key="1">
    <citation type="submission" date="2015-06" db="EMBL/GenBank/DDBJ databases">
        <title>New insights into the roles of widespread benthic archaea in carbon and nitrogen cycling.</title>
        <authorList>
            <person name="Lazar C.S."/>
            <person name="Baker B.J."/>
            <person name="Seitz K.W."/>
            <person name="Hyde A.S."/>
            <person name="Dick G.J."/>
            <person name="Hinrichs K.-U."/>
            <person name="Teske A.P."/>
        </authorList>
    </citation>
    <scope>NUCLEOTIDE SEQUENCE [LARGE SCALE GENOMIC DNA]</scope>
    <source>
        <strain evidence="2">SG8-32-1</strain>
    </source>
</reference>
<evidence type="ECO:0000256" key="1">
    <source>
        <dbReference type="SAM" id="Phobius"/>
    </source>
</evidence>
<keyword evidence="1" id="KW-0812">Transmembrane</keyword>
<evidence type="ECO:0000313" key="2">
    <source>
        <dbReference type="EMBL" id="KON34554.1"/>
    </source>
</evidence>
<dbReference type="Proteomes" id="UP000037237">
    <property type="component" value="Unassembled WGS sequence"/>
</dbReference>
<organism evidence="2 3">
    <name type="scientific">miscellaneous Crenarchaeota group-1 archaeon SG8-32-1</name>
    <dbReference type="NCBI Taxonomy" id="1685124"/>
    <lineage>
        <taxon>Archaea</taxon>
        <taxon>Candidatus Bathyarchaeota</taxon>
        <taxon>MCG-1</taxon>
    </lineage>
</organism>
<feature type="transmembrane region" description="Helical" evidence="1">
    <location>
        <begin position="160"/>
        <end position="182"/>
    </location>
</feature>
<gene>
    <name evidence="2" type="ORF">AC477_00435</name>
</gene>
<keyword evidence="1" id="KW-1133">Transmembrane helix</keyword>
<protein>
    <submittedName>
        <fullName evidence="2">Uncharacterized protein</fullName>
    </submittedName>
</protein>
<sequence length="201" mass="23122">MKEISDEKEFSSTIALIMLIVVTIIVAITVAVWLGSLTFEDPTKINIHQQIYSAKHDVGILNEYAIFEISIENNLEETRKFVIVVSAEENDVYSETVELVGLEKRNIVINQRLFLTGLWTLKIFEENKIMDQYSFVTLSNDVEAELEITQIDQNNFNNNLLTNILIVLVALLIVGIVSFWFFKVRHKSLKNEIKKAIHYLS</sequence>
<dbReference type="EMBL" id="LFWU01000007">
    <property type="protein sequence ID" value="KON34554.1"/>
    <property type="molecule type" value="Genomic_DNA"/>
</dbReference>
<accession>A0A0M0C1F8</accession>
<keyword evidence="1" id="KW-0472">Membrane</keyword>
<name>A0A0M0C1F8_9ARCH</name>
<dbReference type="AlphaFoldDB" id="A0A0M0C1F8"/>